<dbReference type="InterPro" id="IPR045053">
    <property type="entry name" value="MAN-like"/>
</dbReference>
<reference evidence="1 2" key="1">
    <citation type="submission" date="2018-08" db="EMBL/GenBank/DDBJ databases">
        <title>Fibrisoma montanum sp. nov., isolated from Danxia mountain soil.</title>
        <authorList>
            <person name="Huang Y."/>
        </authorList>
    </citation>
    <scope>NUCLEOTIDE SEQUENCE [LARGE SCALE GENOMIC DNA]</scope>
    <source>
        <strain evidence="1 2">HYT19</strain>
    </source>
</reference>
<dbReference type="OrthoDB" id="9802444at2"/>
<dbReference type="GO" id="GO:0005576">
    <property type="term" value="C:extracellular region"/>
    <property type="evidence" value="ECO:0007669"/>
    <property type="project" value="UniProtKB-SubCell"/>
</dbReference>
<organism evidence="1 2">
    <name type="scientific">Fibrisoma montanum</name>
    <dbReference type="NCBI Taxonomy" id="2305895"/>
    <lineage>
        <taxon>Bacteria</taxon>
        <taxon>Pseudomonadati</taxon>
        <taxon>Bacteroidota</taxon>
        <taxon>Cytophagia</taxon>
        <taxon>Cytophagales</taxon>
        <taxon>Spirosomataceae</taxon>
        <taxon>Fibrisoma</taxon>
    </lineage>
</organism>
<dbReference type="SUPFAM" id="SSF51445">
    <property type="entry name" value="(Trans)glycosidases"/>
    <property type="match status" value="1"/>
</dbReference>
<evidence type="ECO:0000313" key="2">
    <source>
        <dbReference type="Proteomes" id="UP000283523"/>
    </source>
</evidence>
<dbReference type="PANTHER" id="PTHR31451">
    <property type="match status" value="1"/>
</dbReference>
<dbReference type="Proteomes" id="UP000283523">
    <property type="component" value="Unassembled WGS sequence"/>
</dbReference>
<evidence type="ECO:0000313" key="1">
    <source>
        <dbReference type="EMBL" id="RIV27841.1"/>
    </source>
</evidence>
<proteinExistence type="predicted"/>
<dbReference type="Gene3D" id="3.20.20.80">
    <property type="entry name" value="Glycosidases"/>
    <property type="match status" value="1"/>
</dbReference>
<gene>
    <name evidence="1" type="ORF">DYU11_02295</name>
</gene>
<dbReference type="AlphaFoldDB" id="A0A418MKI2"/>
<name>A0A418MKI2_9BACT</name>
<protein>
    <recommendedName>
        <fullName evidence="3">Glycoside hydrolase family 5 domain-containing protein</fullName>
    </recommendedName>
</protein>
<keyword evidence="2" id="KW-1185">Reference proteome</keyword>
<dbReference type="InterPro" id="IPR017853">
    <property type="entry name" value="GH"/>
</dbReference>
<comment type="caution">
    <text evidence="1">The sequence shown here is derived from an EMBL/GenBank/DDBJ whole genome shotgun (WGS) entry which is preliminary data.</text>
</comment>
<dbReference type="GO" id="GO:0016985">
    <property type="term" value="F:mannan endo-1,4-beta-mannosidase activity"/>
    <property type="evidence" value="ECO:0007669"/>
    <property type="project" value="TreeGrafter"/>
</dbReference>
<dbReference type="PANTHER" id="PTHR31451:SF39">
    <property type="entry name" value="MANNAN ENDO-1,4-BETA-MANNOSIDASE 1"/>
    <property type="match status" value="1"/>
</dbReference>
<evidence type="ECO:0008006" key="3">
    <source>
        <dbReference type="Google" id="ProtNLM"/>
    </source>
</evidence>
<sequence length="447" mass="51422">MRAKADPFTTSFVRVSPKNPLYFELSNGQAYIPIGPNICWARDMGLMKTYFRKLSENGGNYARVWLSHPLFEIERQFGRVDSSSFQKIDTVLELASRYRIKVKFCFEHFRQIDTTRNFFNKALYHQANGGPFADMAGYIQSDNGRATYLNKVDLFRQRYGDHPAVFGWELWNEMNAIRSAGLYDWNAYMLPEVHRKFPKNLVMQSLGSFDSEKARPDYRFINSLKANDVAQIHRYLDKGGQLAVVTAPMDVLASNAVAELRSYGLQKPMLLAEVGAVKPKHTGPSELYPLDKAGMLLHDMLFAPFFSGAAGTGMAWHWDSYIDKNNLWYHYQRFTEAIKGVDPVDEQFVPVTIPHPTLRIYGLSGRKTLLLWCRDAENDWQQELEKGRAPALRQNLTVNVDTLLSAKQIRQVTTYDPWQHKTQRARRSAAVQLPDFTRSIVVRINRM</sequence>
<accession>A0A418MKI2</accession>
<dbReference type="EMBL" id="QXED01000001">
    <property type="protein sequence ID" value="RIV27841.1"/>
    <property type="molecule type" value="Genomic_DNA"/>
</dbReference>